<feature type="compositionally biased region" description="Basic residues" evidence="1">
    <location>
        <begin position="42"/>
        <end position="52"/>
    </location>
</feature>
<dbReference type="EMBL" id="LVYI01000018">
    <property type="protein sequence ID" value="OAP53919.1"/>
    <property type="molecule type" value="Genomic_DNA"/>
</dbReference>
<evidence type="ECO:0000313" key="3">
    <source>
        <dbReference type="Proteomes" id="UP000078343"/>
    </source>
</evidence>
<name>A0A178Z2A1_9EURO</name>
<comment type="caution">
    <text evidence="2">The sequence shown here is derived from an EMBL/GenBank/DDBJ whole genome shotgun (WGS) entry which is preliminary data.</text>
</comment>
<accession>A0A178Z2A1</accession>
<keyword evidence="3" id="KW-1185">Reference proteome</keyword>
<dbReference type="AlphaFoldDB" id="A0A178Z2A1"/>
<gene>
    <name evidence="2" type="ORF">AYL99_11941</name>
</gene>
<dbReference type="Proteomes" id="UP000078343">
    <property type="component" value="Unassembled WGS sequence"/>
</dbReference>
<protein>
    <submittedName>
        <fullName evidence="2">Uncharacterized protein</fullName>
    </submittedName>
</protein>
<dbReference type="STRING" id="1367422.A0A178Z2A1"/>
<evidence type="ECO:0000256" key="1">
    <source>
        <dbReference type="SAM" id="MobiDB-lite"/>
    </source>
</evidence>
<dbReference type="RefSeq" id="XP_018687286.1">
    <property type="nucleotide sequence ID" value="XM_018843445.1"/>
</dbReference>
<sequence length="144" mass="15556">MTRRLSFLFSHTRDSTDNITPDPPPAVTASSPHIPPQSGGHPKYHKLHKHRIISSSAIDLNAGLPPLTPPPLLSDSGAVRPPTSHHSAPGSTSTSRKSGSKQESASDTDFVDTYRYDRLPAPCYHASVDKSSEKEESARQTAVH</sequence>
<reference evidence="2 3" key="1">
    <citation type="submission" date="2016-04" db="EMBL/GenBank/DDBJ databases">
        <title>Draft genome of Fonsecaea erecta CBS 125763.</title>
        <authorList>
            <person name="Weiss V.A."/>
            <person name="Vicente V.A."/>
            <person name="Raittz R.T."/>
            <person name="Moreno L.F."/>
            <person name="De Souza E.M."/>
            <person name="Pedrosa F.O."/>
            <person name="Steffens M.B."/>
            <person name="Faoro H."/>
            <person name="Tadra-Sfeir M.Z."/>
            <person name="Najafzadeh M.J."/>
            <person name="Felipe M.S."/>
            <person name="Teixeira M."/>
            <person name="Sun J."/>
            <person name="Xi L."/>
            <person name="Gomes R."/>
            <person name="De Azevedo C.M."/>
            <person name="Salgado C.G."/>
            <person name="Da Silva M.B."/>
            <person name="Nascimento M.F."/>
            <person name="Queiroz-Telles F."/>
            <person name="Attili D.S."/>
            <person name="Gorbushina A."/>
        </authorList>
    </citation>
    <scope>NUCLEOTIDE SEQUENCE [LARGE SCALE GENOMIC DNA]</scope>
    <source>
        <strain evidence="2 3">CBS 125763</strain>
    </source>
</reference>
<feature type="compositionally biased region" description="Basic and acidic residues" evidence="1">
    <location>
        <begin position="127"/>
        <end position="138"/>
    </location>
</feature>
<dbReference type="GeneID" id="30016108"/>
<organism evidence="2 3">
    <name type="scientific">Fonsecaea erecta</name>
    <dbReference type="NCBI Taxonomy" id="1367422"/>
    <lineage>
        <taxon>Eukaryota</taxon>
        <taxon>Fungi</taxon>
        <taxon>Dikarya</taxon>
        <taxon>Ascomycota</taxon>
        <taxon>Pezizomycotina</taxon>
        <taxon>Eurotiomycetes</taxon>
        <taxon>Chaetothyriomycetidae</taxon>
        <taxon>Chaetothyriales</taxon>
        <taxon>Herpotrichiellaceae</taxon>
        <taxon>Fonsecaea</taxon>
    </lineage>
</organism>
<evidence type="ECO:0000313" key="2">
    <source>
        <dbReference type="EMBL" id="OAP53919.1"/>
    </source>
</evidence>
<proteinExistence type="predicted"/>
<feature type="region of interest" description="Disordered" evidence="1">
    <location>
        <begin position="1"/>
        <end position="144"/>
    </location>
</feature>